<keyword evidence="2" id="KW-1185">Reference proteome</keyword>
<name>S7Q502_GLOTA</name>
<gene>
    <name evidence="1" type="ORF">GLOTRDRAFT_129392</name>
</gene>
<dbReference type="HOGENOM" id="CLU_1199929_0_0_1"/>
<proteinExistence type="predicted"/>
<dbReference type="KEGG" id="gtr:GLOTRDRAFT_129392"/>
<accession>S7Q502</accession>
<sequence>MPFKEWFKKFIPCTGIAFVAHDDTNDDVLSFKASTASLATATDASITFARVSCDMDDVSCTETEDLCFLAHQSTTNLESESSGTELHHPTAIRANQRPPSWLADYGCMSPLSMDVEDLGWPLWPWSALDRDGEHGEHSSPLSGMRSASAFSLASSVEAVCPGDSSPSHAPTLVSTPSQDDHIRVIYNRSETADDPTSQLVFAGPRLSGAFRQGCSTNLDTKITDVPGMCQS</sequence>
<protein>
    <submittedName>
        <fullName evidence="1">Uncharacterized protein</fullName>
    </submittedName>
</protein>
<dbReference type="RefSeq" id="XP_007866268.1">
    <property type="nucleotide sequence ID" value="XM_007868077.1"/>
</dbReference>
<dbReference type="EMBL" id="KB469302">
    <property type="protein sequence ID" value="EPQ55101.1"/>
    <property type="molecule type" value="Genomic_DNA"/>
</dbReference>
<reference evidence="1 2" key="1">
    <citation type="journal article" date="2012" name="Science">
        <title>The Paleozoic origin of enzymatic lignin decomposition reconstructed from 31 fungal genomes.</title>
        <authorList>
            <person name="Floudas D."/>
            <person name="Binder M."/>
            <person name="Riley R."/>
            <person name="Barry K."/>
            <person name="Blanchette R.A."/>
            <person name="Henrissat B."/>
            <person name="Martinez A.T."/>
            <person name="Otillar R."/>
            <person name="Spatafora J.W."/>
            <person name="Yadav J.S."/>
            <person name="Aerts A."/>
            <person name="Benoit I."/>
            <person name="Boyd A."/>
            <person name="Carlson A."/>
            <person name="Copeland A."/>
            <person name="Coutinho P.M."/>
            <person name="de Vries R.P."/>
            <person name="Ferreira P."/>
            <person name="Findley K."/>
            <person name="Foster B."/>
            <person name="Gaskell J."/>
            <person name="Glotzer D."/>
            <person name="Gorecki P."/>
            <person name="Heitman J."/>
            <person name="Hesse C."/>
            <person name="Hori C."/>
            <person name="Igarashi K."/>
            <person name="Jurgens J.A."/>
            <person name="Kallen N."/>
            <person name="Kersten P."/>
            <person name="Kohler A."/>
            <person name="Kuees U."/>
            <person name="Kumar T.K.A."/>
            <person name="Kuo A."/>
            <person name="LaButti K."/>
            <person name="Larrondo L.F."/>
            <person name="Lindquist E."/>
            <person name="Ling A."/>
            <person name="Lombard V."/>
            <person name="Lucas S."/>
            <person name="Lundell T."/>
            <person name="Martin R."/>
            <person name="McLaughlin D.J."/>
            <person name="Morgenstern I."/>
            <person name="Morin E."/>
            <person name="Murat C."/>
            <person name="Nagy L.G."/>
            <person name="Nolan M."/>
            <person name="Ohm R.A."/>
            <person name="Patyshakuliyeva A."/>
            <person name="Rokas A."/>
            <person name="Ruiz-Duenas F.J."/>
            <person name="Sabat G."/>
            <person name="Salamov A."/>
            <person name="Samejima M."/>
            <person name="Schmutz J."/>
            <person name="Slot J.C."/>
            <person name="St John F."/>
            <person name="Stenlid J."/>
            <person name="Sun H."/>
            <person name="Sun S."/>
            <person name="Syed K."/>
            <person name="Tsang A."/>
            <person name="Wiebenga A."/>
            <person name="Young D."/>
            <person name="Pisabarro A."/>
            <person name="Eastwood D.C."/>
            <person name="Martin F."/>
            <person name="Cullen D."/>
            <person name="Grigoriev I.V."/>
            <person name="Hibbett D.S."/>
        </authorList>
    </citation>
    <scope>NUCLEOTIDE SEQUENCE [LARGE SCALE GENOMIC DNA]</scope>
    <source>
        <strain evidence="1 2">ATCC 11539</strain>
    </source>
</reference>
<dbReference type="Proteomes" id="UP000030669">
    <property type="component" value="Unassembled WGS sequence"/>
</dbReference>
<dbReference type="GeneID" id="19301924"/>
<dbReference type="AlphaFoldDB" id="S7Q502"/>
<evidence type="ECO:0000313" key="2">
    <source>
        <dbReference type="Proteomes" id="UP000030669"/>
    </source>
</evidence>
<evidence type="ECO:0000313" key="1">
    <source>
        <dbReference type="EMBL" id="EPQ55101.1"/>
    </source>
</evidence>
<organism evidence="1 2">
    <name type="scientific">Gloeophyllum trabeum (strain ATCC 11539 / FP-39264 / Madison 617)</name>
    <name type="common">Brown rot fungus</name>
    <dbReference type="NCBI Taxonomy" id="670483"/>
    <lineage>
        <taxon>Eukaryota</taxon>
        <taxon>Fungi</taxon>
        <taxon>Dikarya</taxon>
        <taxon>Basidiomycota</taxon>
        <taxon>Agaricomycotina</taxon>
        <taxon>Agaricomycetes</taxon>
        <taxon>Gloeophyllales</taxon>
        <taxon>Gloeophyllaceae</taxon>
        <taxon>Gloeophyllum</taxon>
    </lineage>
</organism>